<keyword evidence="1" id="KW-0812">Transmembrane</keyword>
<keyword evidence="3" id="KW-1185">Reference proteome</keyword>
<comment type="caution">
    <text evidence="2">The sequence shown here is derived from an EMBL/GenBank/DDBJ whole genome shotgun (WGS) entry which is preliminary data.</text>
</comment>
<reference evidence="2" key="1">
    <citation type="submission" date="2021-03" db="EMBL/GenBank/DDBJ databases">
        <title>Bacillus suaedae sp. nov., isolated from Suaeda aralocaspica.</title>
        <authorList>
            <person name="Lei R.F.R."/>
        </authorList>
    </citation>
    <scope>NUCLEOTIDE SEQUENCE</scope>
    <source>
        <strain evidence="2">YZJH907-2</strain>
    </source>
</reference>
<keyword evidence="1" id="KW-1133">Transmembrane helix</keyword>
<dbReference type="RefSeq" id="WP_210596624.1">
    <property type="nucleotide sequence ID" value="NZ_JAGKSQ010000002.1"/>
</dbReference>
<evidence type="ECO:0000313" key="2">
    <source>
        <dbReference type="EMBL" id="MBP3950957.1"/>
    </source>
</evidence>
<feature type="transmembrane region" description="Helical" evidence="1">
    <location>
        <begin position="230"/>
        <end position="255"/>
    </location>
</feature>
<feature type="transmembrane region" description="Helical" evidence="1">
    <location>
        <begin position="12"/>
        <end position="32"/>
    </location>
</feature>
<feature type="transmembrane region" description="Helical" evidence="1">
    <location>
        <begin position="283"/>
        <end position="308"/>
    </location>
</feature>
<accession>A0A940WUN0</accession>
<gene>
    <name evidence="2" type="ORF">J7W16_07390</name>
</gene>
<feature type="transmembrane region" description="Helical" evidence="1">
    <location>
        <begin position="315"/>
        <end position="337"/>
    </location>
</feature>
<protein>
    <submittedName>
        <fullName evidence="2">Uncharacterized protein</fullName>
    </submittedName>
</protein>
<proteinExistence type="predicted"/>
<feature type="transmembrane region" description="Helical" evidence="1">
    <location>
        <begin position="188"/>
        <end position="209"/>
    </location>
</feature>
<organism evidence="2 3">
    <name type="scientific">Halalkalibacter suaedae</name>
    <dbReference type="NCBI Taxonomy" id="2822140"/>
    <lineage>
        <taxon>Bacteria</taxon>
        <taxon>Bacillati</taxon>
        <taxon>Bacillota</taxon>
        <taxon>Bacilli</taxon>
        <taxon>Bacillales</taxon>
        <taxon>Bacillaceae</taxon>
        <taxon>Halalkalibacter</taxon>
    </lineage>
</organism>
<keyword evidence="1" id="KW-0472">Membrane</keyword>
<dbReference type="AlphaFoldDB" id="A0A940WUN0"/>
<evidence type="ECO:0000313" key="3">
    <source>
        <dbReference type="Proteomes" id="UP000678228"/>
    </source>
</evidence>
<evidence type="ECO:0000256" key="1">
    <source>
        <dbReference type="SAM" id="Phobius"/>
    </source>
</evidence>
<name>A0A940WUN0_9BACI</name>
<sequence length="380" mass="44498">MQILLNEIKKILNWKMLVLLAFINCVLFFLFIEFHITHFPNGRPSLDSYRVGIEMIEKYGTSMEEEDYQDFKQSYEKKIDEANQYIQAREEFAKAGIESYDDFVSGDREHQDQEDLRFKVMHEEQNDLFWELQARSRLIEYHDQNELKVEHYLDGFADSSQEARFQAIISSGNYDAYPEVVYSNYEEYIINVAIAVILSVVFIISPVYLKDRSNQVVHLQYSSQIGRRIFKIKAAAAIISAFIVITVLMSIYLGLYSFNNTEMYFQLPTQAFIAVMNWYDVTFFHYIVLTVVGIYVIAMVFALLAMAFSSLMPNYITLIGVQIPIVMGLITYGLVYLLANIIDIRLQQWFIPAMYCFIIGTSFFLICFLWKREKEKDIIL</sequence>
<dbReference type="Proteomes" id="UP000678228">
    <property type="component" value="Unassembled WGS sequence"/>
</dbReference>
<dbReference type="EMBL" id="JAGKSQ010000002">
    <property type="protein sequence ID" value="MBP3950957.1"/>
    <property type="molecule type" value="Genomic_DNA"/>
</dbReference>
<feature type="transmembrane region" description="Helical" evidence="1">
    <location>
        <begin position="349"/>
        <end position="370"/>
    </location>
</feature>